<keyword evidence="2" id="KW-1185">Reference proteome</keyword>
<dbReference type="AlphaFoldDB" id="A0AAD1J0A8"/>
<name>A0AAD1J0A8_MYCMB</name>
<gene>
    <name evidence="1" type="ORF">MMON_55050</name>
</gene>
<protein>
    <submittedName>
        <fullName evidence="1">Uncharacterized protein</fullName>
    </submittedName>
</protein>
<dbReference type="Proteomes" id="UP000466039">
    <property type="component" value="Chromosome"/>
</dbReference>
<evidence type="ECO:0000313" key="2">
    <source>
        <dbReference type="Proteomes" id="UP000466039"/>
    </source>
</evidence>
<sequence length="334" mass="35745">MGGRYLLAAQRAGGDFLYEVDWVSGAESPDDSAVRQAGATWGMALLYRETGDLAYRAALDRSLARWLAEARVGEGRQWLGQGGARSGRLGSVALVGLALLECLSGPTGSADPTVAREALGALCAFVEDARLPGGGFRGAFDPESGVHSGSADPYSSGEALLLLARTGLELGVPDRVTRVLGWAEEDYDMFVAKPLAAEPDPALTKGYFQWSAMSWFALADAGFAPEVWGRRLVEQALWMVDVHRTLTRTRNTGYAYEGIVPAWSGPAARATMTLRGDWPVLSIRACASCAHGSLDTRWLQQRCAQLRSGSTGRCKTIGVSQRYGSTSPSTSFTR</sequence>
<evidence type="ECO:0000313" key="1">
    <source>
        <dbReference type="EMBL" id="BBZ64204.1"/>
    </source>
</evidence>
<reference evidence="1 2" key="1">
    <citation type="journal article" date="2019" name="Emerg. Microbes Infect.">
        <title>Comprehensive subspecies identification of 175 nontuberculous mycobacteria species based on 7547 genomic profiles.</title>
        <authorList>
            <person name="Matsumoto Y."/>
            <person name="Kinjo T."/>
            <person name="Motooka D."/>
            <person name="Nabeya D."/>
            <person name="Jung N."/>
            <person name="Uechi K."/>
            <person name="Horii T."/>
            <person name="Iida T."/>
            <person name="Fujita J."/>
            <person name="Nakamura S."/>
        </authorList>
    </citation>
    <scope>NUCLEOTIDE SEQUENCE [LARGE SCALE GENOMIC DNA]</scope>
    <source>
        <strain evidence="1 2">JCM 15658</strain>
    </source>
</reference>
<proteinExistence type="predicted"/>
<accession>A0AAD1J0A8</accession>
<organism evidence="1 2">
    <name type="scientific">Mycolicibacterium monacense</name>
    <name type="common">Mycobacterium monacense</name>
    <dbReference type="NCBI Taxonomy" id="85693"/>
    <lineage>
        <taxon>Bacteria</taxon>
        <taxon>Bacillati</taxon>
        <taxon>Actinomycetota</taxon>
        <taxon>Actinomycetes</taxon>
        <taxon>Mycobacteriales</taxon>
        <taxon>Mycobacteriaceae</taxon>
        <taxon>Mycolicibacterium</taxon>
    </lineage>
</organism>
<dbReference type="EMBL" id="AP022617">
    <property type="protein sequence ID" value="BBZ64204.1"/>
    <property type="molecule type" value="Genomic_DNA"/>
</dbReference>